<proteinExistence type="predicted"/>
<dbReference type="InterPro" id="IPR011009">
    <property type="entry name" value="Kinase-like_dom_sf"/>
</dbReference>
<keyword evidence="1" id="KW-0418">Kinase</keyword>
<sequence>FAESGCYRFPAEIPAPSQIIHHLSVIGRSHHSSLVKLKGASISGNYEYLVYDYVSGASLADCLRNAKNPHFNVLSSWIS</sequence>
<dbReference type="Gene3D" id="1.10.510.10">
    <property type="entry name" value="Transferase(Phosphotransferase) domain 1"/>
    <property type="match status" value="1"/>
</dbReference>
<dbReference type="SUPFAM" id="SSF56112">
    <property type="entry name" value="Protein kinase-like (PK-like)"/>
    <property type="match status" value="1"/>
</dbReference>
<comment type="caution">
    <text evidence="1">The sequence shown here is derived from an EMBL/GenBank/DDBJ whole genome shotgun (WGS) entry which is preliminary data.</text>
</comment>
<evidence type="ECO:0000313" key="2">
    <source>
        <dbReference type="Proteomes" id="UP000594638"/>
    </source>
</evidence>
<gene>
    <name evidence="1" type="ORF">OLEA9_A073203</name>
</gene>
<reference evidence="1 2" key="1">
    <citation type="submission" date="2019-12" db="EMBL/GenBank/DDBJ databases">
        <authorList>
            <person name="Alioto T."/>
            <person name="Alioto T."/>
            <person name="Gomez Garrido J."/>
        </authorList>
    </citation>
    <scope>NUCLEOTIDE SEQUENCE [LARGE SCALE GENOMIC DNA]</scope>
</reference>
<keyword evidence="1" id="KW-0808">Transferase</keyword>
<organism evidence="1 2">
    <name type="scientific">Olea europaea subsp. europaea</name>
    <dbReference type="NCBI Taxonomy" id="158383"/>
    <lineage>
        <taxon>Eukaryota</taxon>
        <taxon>Viridiplantae</taxon>
        <taxon>Streptophyta</taxon>
        <taxon>Embryophyta</taxon>
        <taxon>Tracheophyta</taxon>
        <taxon>Spermatophyta</taxon>
        <taxon>Magnoliopsida</taxon>
        <taxon>eudicotyledons</taxon>
        <taxon>Gunneridae</taxon>
        <taxon>Pentapetalae</taxon>
        <taxon>asterids</taxon>
        <taxon>lamiids</taxon>
        <taxon>Lamiales</taxon>
        <taxon>Oleaceae</taxon>
        <taxon>Oleeae</taxon>
        <taxon>Olea</taxon>
    </lineage>
</organism>
<keyword evidence="1" id="KW-0675">Receptor</keyword>
<keyword evidence="2" id="KW-1185">Reference proteome</keyword>
<protein>
    <submittedName>
        <fullName evidence="1">LysM domain receptor-like kinase 3</fullName>
    </submittedName>
</protein>
<dbReference type="Proteomes" id="UP000594638">
    <property type="component" value="Unassembled WGS sequence"/>
</dbReference>
<dbReference type="GO" id="GO:0016301">
    <property type="term" value="F:kinase activity"/>
    <property type="evidence" value="ECO:0007669"/>
    <property type="project" value="UniProtKB-KW"/>
</dbReference>
<dbReference type="EMBL" id="CACTIH010000020">
    <property type="protein sequence ID" value="CAA2934844.1"/>
    <property type="molecule type" value="Genomic_DNA"/>
</dbReference>
<accession>A0A8S0P965</accession>
<dbReference type="AlphaFoldDB" id="A0A8S0P965"/>
<evidence type="ECO:0000313" key="1">
    <source>
        <dbReference type="EMBL" id="CAA2934844.1"/>
    </source>
</evidence>
<dbReference type="PANTHER" id="PTHR46863:SF2">
    <property type="entry name" value="LYSM DOMAIN RECEPTOR-LIKE KINASE 3"/>
    <property type="match status" value="1"/>
</dbReference>
<name>A0A8S0P965_OLEEU</name>
<feature type="non-terminal residue" evidence="1">
    <location>
        <position position="1"/>
    </location>
</feature>
<feature type="non-terminal residue" evidence="1">
    <location>
        <position position="79"/>
    </location>
</feature>
<dbReference type="PANTHER" id="PTHR46863">
    <property type="entry name" value="OS09G0572100 PROTEIN"/>
    <property type="match status" value="1"/>
</dbReference>
<dbReference type="Gramene" id="OE9A073203T1">
    <property type="protein sequence ID" value="OE9A073203C1"/>
    <property type="gene ID" value="OE9A073203"/>
</dbReference>